<feature type="compositionally biased region" description="Polar residues" evidence="1">
    <location>
        <begin position="463"/>
        <end position="472"/>
    </location>
</feature>
<protein>
    <submittedName>
        <fullName evidence="2">Uncharacterized protein</fullName>
    </submittedName>
</protein>
<name>A0A8F8KRL4_9VIRU</name>
<feature type="compositionally biased region" description="Low complexity" evidence="1">
    <location>
        <begin position="85"/>
        <end position="104"/>
    </location>
</feature>
<feature type="region of interest" description="Disordered" evidence="1">
    <location>
        <begin position="74"/>
        <end position="168"/>
    </location>
</feature>
<accession>A0A8F8KRL4</accession>
<gene>
    <name evidence="2" type="ORF">KOM_12_606</name>
</gene>
<dbReference type="EMBL" id="MZ420155">
    <property type="protein sequence ID" value="QYA18874.1"/>
    <property type="molecule type" value="Genomic_DNA"/>
</dbReference>
<evidence type="ECO:0000256" key="1">
    <source>
        <dbReference type="SAM" id="MobiDB-lite"/>
    </source>
</evidence>
<reference evidence="2" key="1">
    <citation type="submission" date="2021-06" db="EMBL/GenBank/DDBJ databases">
        <authorList>
            <person name="Rolland C."/>
        </authorList>
    </citation>
    <scope>NUCLEOTIDE SEQUENCE</scope>
    <source>
        <strain evidence="2">575.419719</strain>
    </source>
</reference>
<feature type="region of interest" description="Disordered" evidence="1">
    <location>
        <begin position="521"/>
        <end position="542"/>
    </location>
</feature>
<evidence type="ECO:0000313" key="2">
    <source>
        <dbReference type="EMBL" id="QYA18874.1"/>
    </source>
</evidence>
<feature type="region of interest" description="Disordered" evidence="1">
    <location>
        <begin position="374"/>
        <end position="477"/>
    </location>
</feature>
<proteinExistence type="predicted"/>
<feature type="compositionally biased region" description="Low complexity" evidence="1">
    <location>
        <begin position="382"/>
        <end position="409"/>
    </location>
</feature>
<feature type="compositionally biased region" description="Low complexity" evidence="1">
    <location>
        <begin position="138"/>
        <end position="153"/>
    </location>
</feature>
<sequence length="542" mass="59441">MDLLSLKTEQLAKLTPAQCDTIHEAVRDCKFSPITVKTLADLEKIMDQQVTVEFFGAPQTLPLKRAYNLLKLTAGEETPKPKPKPTTAKPASVSVSVSLGSSKVGTKRPAPAPSANSDTPTPAAKKQRTEPPKSPRVSSNPKPTSTSTSKTSTVVAPAGSPTKQDTKVASVEYGRRMFNSTPPEPMKPTIEGKYYFKNFASNGDRASDLKEFGKHGSTHLFYEKIFPAKPTLVHFSKDCKICIRPNAVRGNPNLKSELLGRVENTTYVLQPISKFTKELTNPSSIWCNEMVEALGSYTSMKPNPSKNGWDMAIYYPEAFLAEVTPDVAQLLRSAGVAPKKYFRMPAGFSFGAGRELLIHLYKKNADVFKKLNDEYGTDGPQSVSSRTSQVSQSRSSYASNSSSSSASSSNEEDDVIEIKKPSDFKNVPAAQRDRNVSTQPRPKTITLPNTRVNNNTNVPAKSSPLSRSNSIGQGMGAQSFRRVKEPMPVDDLEPVPDQSELDAADDIIEREMEEARLREEQEALQNGHKYHFSANGTELEAM</sequence>
<organism evidence="2">
    <name type="scientific">Clandestinovirus</name>
    <dbReference type="NCBI Taxonomy" id="2831644"/>
    <lineage>
        <taxon>Viruses</taxon>
    </lineage>
</organism>
<feature type="compositionally biased region" description="Low complexity" evidence="1">
    <location>
        <begin position="448"/>
        <end position="459"/>
    </location>
</feature>